<dbReference type="OrthoDB" id="625456at2"/>
<accession>A0A5P8P3I3</accession>
<keyword evidence="3" id="KW-1185">Reference proteome</keyword>
<gene>
    <name evidence="2" type="ORF">FJR48_10630</name>
</gene>
<dbReference type="PROSITE" id="PS51257">
    <property type="entry name" value="PROKAR_LIPOPROTEIN"/>
    <property type="match status" value="1"/>
</dbReference>
<dbReference type="InterPro" id="IPR023614">
    <property type="entry name" value="Porin_dom_sf"/>
</dbReference>
<sequence length="400" mass="44986">MKRPNKFLSLSLSFLATSCFLEASSSYNSIKIGDFSLGGALRVNYVNDSSKTDTANASKGSQGIFDLDTARVNIDYKHDDFLGKFEYRWYPGFGNTQNGTNYSFIHTAWLGYAINNTAHVEVGINRVPFGPTAYGASQSWFFDQHYYVGLADDMDLGVKFSSTLNNIKYDLAYYYGSEDDGIGAGGESTRYAYDVVDDFHEKNQLSARVIYSSKLWDKKQEYGISLLYSQLEAQTQGVDDGSRFAVSAHMINRYKNFTLTTQLTRYEMSVDANNDSVDDALIKMGGFNYGEGVASEAWLPSVSLNYKIDTPNIEWLDYALPYIEYSNIIKDEDTFNNSYMWMIGTAFARGNWYIYTDLALANGNYFVGPYTGSDGGTNNFGANSSNDLEHRLNINFGYYF</sequence>
<organism evidence="2 3">
    <name type="scientific">Sulfurimonas lithotrophica</name>
    <dbReference type="NCBI Taxonomy" id="2590022"/>
    <lineage>
        <taxon>Bacteria</taxon>
        <taxon>Pseudomonadati</taxon>
        <taxon>Campylobacterota</taxon>
        <taxon>Epsilonproteobacteria</taxon>
        <taxon>Campylobacterales</taxon>
        <taxon>Sulfurimonadaceae</taxon>
        <taxon>Sulfurimonas</taxon>
    </lineage>
</organism>
<dbReference type="EMBL" id="CP043617">
    <property type="protein sequence ID" value="QFR50157.1"/>
    <property type="molecule type" value="Genomic_DNA"/>
</dbReference>
<dbReference type="Proteomes" id="UP000326944">
    <property type="component" value="Chromosome"/>
</dbReference>
<evidence type="ECO:0000313" key="2">
    <source>
        <dbReference type="EMBL" id="QFR50157.1"/>
    </source>
</evidence>
<dbReference type="AlphaFoldDB" id="A0A5P8P3I3"/>
<feature type="chain" id="PRO_5024877375" evidence="1">
    <location>
        <begin position="24"/>
        <end position="400"/>
    </location>
</feature>
<keyword evidence="1" id="KW-0732">Signal</keyword>
<reference evidence="2 3" key="1">
    <citation type="submission" date="2019-09" db="EMBL/GenBank/DDBJ databases">
        <title>Sulfurimonas gotlandica sp. nov., a chemoautotrophic and psychrotolerant epsilonproteobacterium isolated from a pelagic redoxcline, and an emended description of the genus Sulfurimonas.</title>
        <authorList>
            <person name="Wang S."/>
            <person name="Jiang L."/>
            <person name="Shao S."/>
        </authorList>
    </citation>
    <scope>NUCLEOTIDE SEQUENCE [LARGE SCALE GENOMIC DNA]</scope>
    <source>
        <strain evidence="2 3">GYSZ_1</strain>
    </source>
</reference>
<protein>
    <submittedName>
        <fullName evidence="2">Uncharacterized protein</fullName>
    </submittedName>
</protein>
<dbReference type="RefSeq" id="WP_152308105.1">
    <property type="nucleotide sequence ID" value="NZ_CP043617.1"/>
</dbReference>
<name>A0A5P8P3I3_9BACT</name>
<feature type="signal peptide" evidence="1">
    <location>
        <begin position="1"/>
        <end position="23"/>
    </location>
</feature>
<evidence type="ECO:0000256" key="1">
    <source>
        <dbReference type="SAM" id="SignalP"/>
    </source>
</evidence>
<proteinExistence type="predicted"/>
<dbReference type="KEGG" id="sulg:FJR48_10630"/>
<evidence type="ECO:0000313" key="3">
    <source>
        <dbReference type="Proteomes" id="UP000326944"/>
    </source>
</evidence>
<dbReference type="Gene3D" id="2.40.160.10">
    <property type="entry name" value="Porin"/>
    <property type="match status" value="1"/>
</dbReference>
<dbReference type="SUPFAM" id="SSF56935">
    <property type="entry name" value="Porins"/>
    <property type="match status" value="1"/>
</dbReference>